<name>A0A2S6HWG9_9FIRM</name>
<dbReference type="OrthoDB" id="3197351at2"/>
<keyword evidence="2" id="KW-1185">Reference proteome</keyword>
<dbReference type="InterPro" id="IPR032580">
    <property type="entry name" value="SatD"/>
</dbReference>
<evidence type="ECO:0000313" key="1">
    <source>
        <dbReference type="EMBL" id="PPK82350.1"/>
    </source>
</evidence>
<dbReference type="RefSeq" id="WP_104434729.1">
    <property type="nucleotide sequence ID" value="NZ_PTJA01000002.1"/>
</dbReference>
<sequence length="224" mass="25324">MYFLINYQPYIAIIGDIKGSKAIKNRKEVQENLAMVLNEINDHYSDDIASRFMITLGDEFQGLLLNGTSAMKIISRIEGRLDPVKLRFGIGVGEITTKINPYMAIGADGPGYHKARAAIEYLKENEKRKQSSVSDIRLEVEGENQEPQMFINTIFGLMAALKASWTKRQREIIQDMLEHRDNQTETAKRLNIKQPTVSKVLVTGNYYAYEGAFDTVEKVLGEIG</sequence>
<accession>A0A2S6HWG9</accession>
<dbReference type="Pfam" id="PF16264">
    <property type="entry name" value="SatD"/>
    <property type="match status" value="1"/>
</dbReference>
<protein>
    <submittedName>
        <fullName evidence="1">SatD family protein</fullName>
    </submittedName>
</protein>
<organism evidence="1 2">
    <name type="scientific">Lacrimispora xylanisolvens</name>
    <dbReference type="NCBI Taxonomy" id="384636"/>
    <lineage>
        <taxon>Bacteria</taxon>
        <taxon>Bacillati</taxon>
        <taxon>Bacillota</taxon>
        <taxon>Clostridia</taxon>
        <taxon>Lachnospirales</taxon>
        <taxon>Lachnospiraceae</taxon>
        <taxon>Lacrimispora</taxon>
    </lineage>
</organism>
<gene>
    <name evidence="1" type="ORF">BXY41_10236</name>
</gene>
<dbReference type="Proteomes" id="UP000237749">
    <property type="component" value="Unassembled WGS sequence"/>
</dbReference>
<comment type="caution">
    <text evidence="1">The sequence shown here is derived from an EMBL/GenBank/DDBJ whole genome shotgun (WGS) entry which is preliminary data.</text>
</comment>
<proteinExistence type="predicted"/>
<dbReference type="EMBL" id="PTJA01000002">
    <property type="protein sequence ID" value="PPK82350.1"/>
    <property type="molecule type" value="Genomic_DNA"/>
</dbReference>
<evidence type="ECO:0000313" key="2">
    <source>
        <dbReference type="Proteomes" id="UP000237749"/>
    </source>
</evidence>
<dbReference type="AlphaFoldDB" id="A0A2S6HWG9"/>
<reference evidence="1 2" key="1">
    <citation type="submission" date="2018-02" db="EMBL/GenBank/DDBJ databases">
        <title>Genomic Encyclopedia of Archaeal and Bacterial Type Strains, Phase II (KMG-II): from individual species to whole genera.</title>
        <authorList>
            <person name="Goeker M."/>
        </authorList>
    </citation>
    <scope>NUCLEOTIDE SEQUENCE [LARGE SCALE GENOMIC DNA]</scope>
    <source>
        <strain evidence="1 2">DSM 3808</strain>
    </source>
</reference>